<dbReference type="PROSITE" id="PS50600">
    <property type="entry name" value="ULP_PROTEASE"/>
    <property type="match status" value="1"/>
</dbReference>
<dbReference type="InterPro" id="IPR038765">
    <property type="entry name" value="Papain-like_cys_pep_sf"/>
</dbReference>
<sequence length="746" mass="81653">MSNKRAYSELSPSALFIPGQWPKNVSPGGYNAVDARDVHLGRAFLTQIFANIFAAPGRLVQRLFGKQQVIVQPVVREDGARKKRIIDAGPADEPTTPTPAPRTRPIVKRCGRKPRSRLSPPFWAPLTEDFVRTYNKTEPSTPTTSTTPSASTVTPDASASSSAETSLNAPSQSAQASPTPFVGASPSGVGGAVPDDSSKFSPNTHCNIIRKASVTPARRELLVKQALANGAIKLPGAPAADHTVPSPNVEQAQEPTELQQKAYQANLLKNNAAAIALNAQQAHEQYKAQTEARQTTNTDLPILAEPEPLNHVETVNEELSFLSDAPDEEVPVYSEELSFLPDAPDEEIPEDNGESLIALFSPSPEKKTSIRWKVHARTKSFYCDEKVADMLDSTLERINFSPVRRSSIALPEGSSEDDAQSGSEPSASPLKEQGGAQEIIAPVASRGFRAVPDSTWDDSDDSLDESQISIELLEDLQEDVQRKLALATPPPPPQPAVKVLVTPLSSEEEDKLNAAATATDNGKLQAEWLIPQKLNARDFSTLLPGLFSGDPRAWLNDNIVNEYLGLLMAKVKKEAGFEHKRGGPAPPMHIFSSFWYPTLTDRPKNIDRWAARFQLANQQYLDADLILYPICDRGHWRLLVVKPKDRTIEYLDSLTHDGTKYIEALKGYLATELGDAWVEDEWTVLEMQRSIQQINGSDCGIFTILNALALMRGEELTKVLPSDGMLDARERIAVSLLARAPTTEFD</sequence>
<dbReference type="SUPFAM" id="SSF54001">
    <property type="entry name" value="Cysteine proteinases"/>
    <property type="match status" value="1"/>
</dbReference>
<feature type="region of interest" description="Disordered" evidence="5">
    <location>
        <begin position="83"/>
        <end position="122"/>
    </location>
</feature>
<dbReference type="EMBL" id="ML979133">
    <property type="protein sequence ID" value="KAF1919821.1"/>
    <property type="molecule type" value="Genomic_DNA"/>
</dbReference>
<evidence type="ECO:0000256" key="1">
    <source>
        <dbReference type="ARBA" id="ARBA00005234"/>
    </source>
</evidence>
<keyword evidence="8" id="KW-1185">Reference proteome</keyword>
<comment type="similarity">
    <text evidence="1">Belongs to the peptidase C48 family.</text>
</comment>
<accession>A0A6A5QVJ6</accession>
<keyword evidence="3" id="KW-0378">Hydrolase</keyword>
<proteinExistence type="inferred from homology"/>
<dbReference type="Pfam" id="PF02902">
    <property type="entry name" value="Peptidase_C48"/>
    <property type="match status" value="1"/>
</dbReference>
<dbReference type="PANTHER" id="PTHR12606">
    <property type="entry name" value="SENTRIN/SUMO-SPECIFIC PROTEASE"/>
    <property type="match status" value="1"/>
</dbReference>
<evidence type="ECO:0000256" key="2">
    <source>
        <dbReference type="ARBA" id="ARBA00022670"/>
    </source>
</evidence>
<dbReference type="InterPro" id="IPR003653">
    <property type="entry name" value="Peptidase_C48_C"/>
</dbReference>
<dbReference type="OrthoDB" id="1939479at2759"/>
<feature type="compositionally biased region" description="Basic residues" evidence="5">
    <location>
        <begin position="105"/>
        <end position="116"/>
    </location>
</feature>
<dbReference type="GO" id="GO:0005634">
    <property type="term" value="C:nucleus"/>
    <property type="evidence" value="ECO:0007669"/>
    <property type="project" value="TreeGrafter"/>
</dbReference>
<feature type="region of interest" description="Disordered" evidence="5">
    <location>
        <begin position="406"/>
        <end position="435"/>
    </location>
</feature>
<evidence type="ECO:0000256" key="5">
    <source>
        <dbReference type="SAM" id="MobiDB-lite"/>
    </source>
</evidence>
<dbReference type="GO" id="GO:0006508">
    <property type="term" value="P:proteolysis"/>
    <property type="evidence" value="ECO:0007669"/>
    <property type="project" value="UniProtKB-KW"/>
</dbReference>
<dbReference type="PANTHER" id="PTHR12606:SF141">
    <property type="entry name" value="GH15225P-RELATED"/>
    <property type="match status" value="1"/>
</dbReference>
<feature type="domain" description="Ubiquitin-like protease family profile" evidence="6">
    <location>
        <begin position="532"/>
        <end position="710"/>
    </location>
</feature>
<organism evidence="7 8">
    <name type="scientific">Ampelomyces quisqualis</name>
    <name type="common">Powdery mildew agent</name>
    <dbReference type="NCBI Taxonomy" id="50730"/>
    <lineage>
        <taxon>Eukaryota</taxon>
        <taxon>Fungi</taxon>
        <taxon>Dikarya</taxon>
        <taxon>Ascomycota</taxon>
        <taxon>Pezizomycotina</taxon>
        <taxon>Dothideomycetes</taxon>
        <taxon>Pleosporomycetidae</taxon>
        <taxon>Pleosporales</taxon>
        <taxon>Pleosporineae</taxon>
        <taxon>Phaeosphaeriaceae</taxon>
        <taxon>Ampelomyces</taxon>
    </lineage>
</organism>
<evidence type="ECO:0000256" key="4">
    <source>
        <dbReference type="ARBA" id="ARBA00022807"/>
    </source>
</evidence>
<dbReference type="GO" id="GO:0016929">
    <property type="term" value="F:deSUMOylase activity"/>
    <property type="evidence" value="ECO:0007669"/>
    <property type="project" value="TreeGrafter"/>
</dbReference>
<evidence type="ECO:0000313" key="8">
    <source>
        <dbReference type="Proteomes" id="UP000800096"/>
    </source>
</evidence>
<name>A0A6A5QVJ6_AMPQU</name>
<keyword evidence="2" id="KW-0645">Protease</keyword>
<evidence type="ECO:0000259" key="6">
    <source>
        <dbReference type="PROSITE" id="PS50600"/>
    </source>
</evidence>
<gene>
    <name evidence="7" type="ORF">BDU57DRAFT_153876</name>
</gene>
<evidence type="ECO:0000313" key="7">
    <source>
        <dbReference type="EMBL" id="KAF1919821.1"/>
    </source>
</evidence>
<feature type="region of interest" description="Disordered" evidence="5">
    <location>
        <begin position="135"/>
        <end position="204"/>
    </location>
</feature>
<protein>
    <recommendedName>
        <fullName evidence="6">Ubiquitin-like protease family profile domain-containing protein</fullName>
    </recommendedName>
</protein>
<reference evidence="7" key="1">
    <citation type="journal article" date="2020" name="Stud. Mycol.">
        <title>101 Dothideomycetes genomes: a test case for predicting lifestyles and emergence of pathogens.</title>
        <authorList>
            <person name="Haridas S."/>
            <person name="Albert R."/>
            <person name="Binder M."/>
            <person name="Bloem J."/>
            <person name="Labutti K."/>
            <person name="Salamov A."/>
            <person name="Andreopoulos B."/>
            <person name="Baker S."/>
            <person name="Barry K."/>
            <person name="Bills G."/>
            <person name="Bluhm B."/>
            <person name="Cannon C."/>
            <person name="Castanera R."/>
            <person name="Culley D."/>
            <person name="Daum C."/>
            <person name="Ezra D."/>
            <person name="Gonzalez J."/>
            <person name="Henrissat B."/>
            <person name="Kuo A."/>
            <person name="Liang C."/>
            <person name="Lipzen A."/>
            <person name="Lutzoni F."/>
            <person name="Magnuson J."/>
            <person name="Mondo S."/>
            <person name="Nolan M."/>
            <person name="Ohm R."/>
            <person name="Pangilinan J."/>
            <person name="Park H.-J."/>
            <person name="Ramirez L."/>
            <person name="Alfaro M."/>
            <person name="Sun H."/>
            <person name="Tritt A."/>
            <person name="Yoshinaga Y."/>
            <person name="Zwiers L.-H."/>
            <person name="Turgeon B."/>
            <person name="Goodwin S."/>
            <person name="Spatafora J."/>
            <person name="Crous P."/>
            <person name="Grigoriev I."/>
        </authorList>
    </citation>
    <scope>NUCLEOTIDE SEQUENCE</scope>
    <source>
        <strain evidence="7">HMLAC05119</strain>
    </source>
</reference>
<feature type="compositionally biased region" description="Polar residues" evidence="5">
    <location>
        <begin position="164"/>
        <end position="178"/>
    </location>
</feature>
<dbReference type="GO" id="GO:0016926">
    <property type="term" value="P:protein desumoylation"/>
    <property type="evidence" value="ECO:0007669"/>
    <property type="project" value="TreeGrafter"/>
</dbReference>
<evidence type="ECO:0000256" key="3">
    <source>
        <dbReference type="ARBA" id="ARBA00022801"/>
    </source>
</evidence>
<feature type="compositionally biased region" description="Low complexity" evidence="5">
    <location>
        <begin position="137"/>
        <end position="163"/>
    </location>
</feature>
<dbReference type="Proteomes" id="UP000800096">
    <property type="component" value="Unassembled WGS sequence"/>
</dbReference>
<keyword evidence="4" id="KW-0788">Thiol protease</keyword>
<dbReference type="AlphaFoldDB" id="A0A6A5QVJ6"/>
<dbReference type="Gene3D" id="3.40.395.10">
    <property type="entry name" value="Adenoviral Proteinase, Chain A"/>
    <property type="match status" value="1"/>
</dbReference>